<name>A0ABY7RNX0_9DEIN</name>
<sequence length="76" mass="8721">MMRRVSVHEAKAKLSELLEAARRGEEIVITRYGRPLARLSPWEEGVRLGTLRRLGPVDWEAFHAPLPEEELTAWEG</sequence>
<evidence type="ECO:0000256" key="1">
    <source>
        <dbReference type="ARBA" id="ARBA00009981"/>
    </source>
</evidence>
<dbReference type="Gene3D" id="3.40.1620.10">
    <property type="entry name" value="YefM-like domain"/>
    <property type="match status" value="1"/>
</dbReference>
<reference evidence="3 4" key="1">
    <citation type="submission" date="2019-12" db="EMBL/GenBank/DDBJ databases">
        <authorList>
            <person name="An T."/>
        </authorList>
    </citation>
    <scope>NUCLEOTIDE SEQUENCE [LARGE SCALE GENOMIC DNA]</scope>
    <source>
        <strain evidence="3 4">JCM 19900</strain>
    </source>
</reference>
<dbReference type="InterPro" id="IPR036165">
    <property type="entry name" value="YefM-like_sf"/>
</dbReference>
<evidence type="ECO:0000313" key="4">
    <source>
        <dbReference type="Proteomes" id="UP001317488"/>
    </source>
</evidence>
<dbReference type="NCBIfam" id="TIGR01552">
    <property type="entry name" value="phd_fam"/>
    <property type="match status" value="1"/>
</dbReference>
<organism evidence="3 4">
    <name type="scientific">Thermus antranikianii</name>
    <dbReference type="NCBI Taxonomy" id="88190"/>
    <lineage>
        <taxon>Bacteria</taxon>
        <taxon>Thermotogati</taxon>
        <taxon>Deinococcota</taxon>
        <taxon>Deinococci</taxon>
        <taxon>Thermales</taxon>
        <taxon>Thermaceae</taxon>
        <taxon>Thermus</taxon>
    </lineage>
</organism>
<proteinExistence type="inferred from homology"/>
<comment type="function">
    <text evidence="2">Antitoxin component of a type II toxin-antitoxin (TA) system.</text>
</comment>
<dbReference type="Pfam" id="PF02604">
    <property type="entry name" value="PhdYeFM_antitox"/>
    <property type="match status" value="1"/>
</dbReference>
<protein>
    <recommendedName>
        <fullName evidence="2">Antitoxin</fullName>
    </recommendedName>
</protein>
<dbReference type="Proteomes" id="UP001317488">
    <property type="component" value="Chromosome"/>
</dbReference>
<comment type="similarity">
    <text evidence="1 2">Belongs to the phD/YefM antitoxin family.</text>
</comment>
<dbReference type="SUPFAM" id="SSF143120">
    <property type="entry name" value="YefM-like"/>
    <property type="match status" value="1"/>
</dbReference>
<dbReference type="EMBL" id="CP046617">
    <property type="protein sequence ID" value="WCM39076.1"/>
    <property type="molecule type" value="Genomic_DNA"/>
</dbReference>
<dbReference type="InterPro" id="IPR051416">
    <property type="entry name" value="phD-YefM_TA_antitoxins"/>
</dbReference>
<accession>A0ABY7RNX0</accession>
<dbReference type="InterPro" id="IPR006442">
    <property type="entry name" value="Antitoxin_Phd/YefM"/>
</dbReference>
<keyword evidence="4" id="KW-1185">Reference proteome</keyword>
<gene>
    <name evidence="3" type="ORF">GO600_02565</name>
</gene>
<dbReference type="PANTHER" id="PTHR35377">
    <property type="entry name" value="ANTITOXIN VAPB49-RELATED-RELATED"/>
    <property type="match status" value="1"/>
</dbReference>
<evidence type="ECO:0000256" key="2">
    <source>
        <dbReference type="RuleBase" id="RU362080"/>
    </source>
</evidence>
<evidence type="ECO:0000313" key="3">
    <source>
        <dbReference type="EMBL" id="WCM39076.1"/>
    </source>
</evidence>